<keyword evidence="4" id="KW-0597">Phosphoprotein</keyword>
<evidence type="ECO:0000256" key="4">
    <source>
        <dbReference type="ARBA" id="ARBA00022553"/>
    </source>
</evidence>
<evidence type="ECO:0000256" key="10">
    <source>
        <dbReference type="ARBA" id="ARBA00050997"/>
    </source>
</evidence>
<evidence type="ECO:0000256" key="2">
    <source>
        <dbReference type="ARBA" id="ARBA00008072"/>
    </source>
</evidence>
<evidence type="ECO:0000256" key="1">
    <source>
        <dbReference type="ARBA" id="ARBA00001947"/>
    </source>
</evidence>
<name>A0A0D7BRF8_9AGAR</name>
<evidence type="ECO:0000256" key="8">
    <source>
        <dbReference type="ARBA" id="ARBA00023002"/>
    </source>
</evidence>
<dbReference type="SMART" id="SM00829">
    <property type="entry name" value="PKS_ER"/>
    <property type="match status" value="1"/>
</dbReference>
<keyword evidence="8" id="KW-0560">Oxidoreductase</keyword>
<dbReference type="Gene3D" id="3.90.180.10">
    <property type="entry name" value="Medium-chain alcohol dehydrogenases, catalytic domain"/>
    <property type="match status" value="1"/>
</dbReference>
<comment type="cofactor">
    <cofactor evidence="1 11">
        <name>Zn(2+)</name>
        <dbReference type="ChEBI" id="CHEBI:29105"/>
    </cofactor>
</comment>
<dbReference type="EMBL" id="KN880441">
    <property type="protein sequence ID" value="KIY72734.1"/>
    <property type="molecule type" value="Genomic_DNA"/>
</dbReference>
<protein>
    <recommendedName>
        <fullName evidence="9">alcohol dehydrogenase (NADP(+))</fullName>
        <ecNumber evidence="9">1.1.1.2</ecNumber>
    </recommendedName>
</protein>
<dbReference type="PROSITE" id="PS00059">
    <property type="entry name" value="ADH_ZINC"/>
    <property type="match status" value="1"/>
</dbReference>
<dbReference type="InterPro" id="IPR002328">
    <property type="entry name" value="ADH_Zn_CS"/>
</dbReference>
<comment type="similarity">
    <text evidence="2 11">Belongs to the zinc-containing alcohol dehydrogenase family.</text>
</comment>
<sequence>MSELQFKGYAIHDTSKWNDFKLIDFKPKEFADYDVDVKIHYCGICGSDIHTITGGWGQPIFPVIPGHEIVGTVEKVGPNVTEFKVGDRVGVGASVASCMDCKNCHEGIEQYCLKPGGLITTYNGTYPNGDRSFGGYSSAVRAHERFVFKVPDEIESEAAGPLFCAGLTVFSPLKRYGAGPGKKVGIIGMGGLGHLGVQFAAALGADKVVLFSHSDRKKEDALKLGATDFVATKDGPDVFKPWTASLDLIISTVNVSEGLPVANIMSTLTVGGHLITVGAPEDMLPAFSAFSLITTGASLGGSMIGSKKDVIDMLKVAAEKNVRPVIQVMPMSKAGEAVQKVKSGDVRYRYVLKSEF</sequence>
<evidence type="ECO:0000256" key="3">
    <source>
        <dbReference type="ARBA" id="ARBA00011738"/>
    </source>
</evidence>
<dbReference type="FunFam" id="3.40.50.720:FF:000158">
    <property type="entry name" value="Zinc-binding alcohol dehydrogenase"/>
    <property type="match status" value="1"/>
</dbReference>
<feature type="domain" description="Enoyl reductase (ER)" evidence="12">
    <location>
        <begin position="10"/>
        <end position="352"/>
    </location>
</feature>
<evidence type="ECO:0000256" key="6">
    <source>
        <dbReference type="ARBA" id="ARBA00022833"/>
    </source>
</evidence>
<evidence type="ECO:0000256" key="11">
    <source>
        <dbReference type="RuleBase" id="RU361277"/>
    </source>
</evidence>
<comment type="subunit">
    <text evidence="3">Homodimer.</text>
</comment>
<dbReference type="InterPro" id="IPR011032">
    <property type="entry name" value="GroES-like_sf"/>
</dbReference>
<dbReference type="Pfam" id="PF08240">
    <property type="entry name" value="ADH_N"/>
    <property type="match status" value="1"/>
</dbReference>
<dbReference type="CDD" id="cd05283">
    <property type="entry name" value="CAD1"/>
    <property type="match status" value="1"/>
</dbReference>
<dbReference type="InterPro" id="IPR013149">
    <property type="entry name" value="ADH-like_C"/>
</dbReference>
<evidence type="ECO:0000313" key="13">
    <source>
        <dbReference type="EMBL" id="KIY72734.1"/>
    </source>
</evidence>
<dbReference type="InterPro" id="IPR020843">
    <property type="entry name" value="ER"/>
</dbReference>
<proteinExistence type="inferred from homology"/>
<dbReference type="InterPro" id="IPR029752">
    <property type="entry name" value="D-isomer_DH_CS1"/>
</dbReference>
<dbReference type="GO" id="GO:0008270">
    <property type="term" value="F:zinc ion binding"/>
    <property type="evidence" value="ECO:0007669"/>
    <property type="project" value="InterPro"/>
</dbReference>
<dbReference type="InterPro" id="IPR047109">
    <property type="entry name" value="CAD-like"/>
</dbReference>
<comment type="catalytic activity">
    <reaction evidence="10">
        <text>a primary alcohol + NADP(+) = an aldehyde + NADPH + H(+)</text>
        <dbReference type="Rhea" id="RHEA:15937"/>
        <dbReference type="ChEBI" id="CHEBI:15378"/>
        <dbReference type="ChEBI" id="CHEBI:15734"/>
        <dbReference type="ChEBI" id="CHEBI:17478"/>
        <dbReference type="ChEBI" id="CHEBI:57783"/>
        <dbReference type="ChEBI" id="CHEBI:58349"/>
        <dbReference type="EC" id="1.1.1.2"/>
    </reaction>
    <physiologicalReaction direction="left-to-right" evidence="10">
        <dbReference type="Rhea" id="RHEA:15938"/>
    </physiologicalReaction>
    <physiologicalReaction direction="right-to-left" evidence="10">
        <dbReference type="Rhea" id="RHEA:15939"/>
    </physiologicalReaction>
</comment>
<dbReference type="OrthoDB" id="1879366at2759"/>
<evidence type="ECO:0000256" key="7">
    <source>
        <dbReference type="ARBA" id="ARBA00022857"/>
    </source>
</evidence>
<accession>A0A0D7BRF8</accession>
<dbReference type="SUPFAM" id="SSF51735">
    <property type="entry name" value="NAD(P)-binding Rossmann-fold domains"/>
    <property type="match status" value="1"/>
</dbReference>
<organism evidence="13 14">
    <name type="scientific">Cylindrobasidium torrendii FP15055 ss-10</name>
    <dbReference type="NCBI Taxonomy" id="1314674"/>
    <lineage>
        <taxon>Eukaryota</taxon>
        <taxon>Fungi</taxon>
        <taxon>Dikarya</taxon>
        <taxon>Basidiomycota</taxon>
        <taxon>Agaricomycotina</taxon>
        <taxon>Agaricomycetes</taxon>
        <taxon>Agaricomycetidae</taxon>
        <taxon>Agaricales</taxon>
        <taxon>Marasmiineae</taxon>
        <taxon>Physalacriaceae</taxon>
        <taxon>Cylindrobasidium</taxon>
    </lineage>
</organism>
<dbReference type="InterPro" id="IPR013154">
    <property type="entry name" value="ADH-like_N"/>
</dbReference>
<dbReference type="GO" id="GO:0008106">
    <property type="term" value="F:alcohol dehydrogenase (NADP+) activity"/>
    <property type="evidence" value="ECO:0007669"/>
    <property type="project" value="UniProtKB-EC"/>
</dbReference>
<evidence type="ECO:0000256" key="9">
    <source>
        <dbReference type="ARBA" id="ARBA00024074"/>
    </source>
</evidence>
<dbReference type="AlphaFoldDB" id="A0A0D7BRF8"/>
<evidence type="ECO:0000313" key="14">
    <source>
        <dbReference type="Proteomes" id="UP000054007"/>
    </source>
</evidence>
<dbReference type="InterPro" id="IPR036291">
    <property type="entry name" value="NAD(P)-bd_dom_sf"/>
</dbReference>
<keyword evidence="5 11" id="KW-0479">Metal-binding</keyword>
<evidence type="ECO:0000259" key="12">
    <source>
        <dbReference type="SMART" id="SM00829"/>
    </source>
</evidence>
<keyword evidence="14" id="KW-1185">Reference proteome</keyword>
<dbReference type="SUPFAM" id="SSF50129">
    <property type="entry name" value="GroES-like"/>
    <property type="match status" value="1"/>
</dbReference>
<dbReference type="EC" id="1.1.1.2" evidence="9"/>
<keyword evidence="7" id="KW-0521">NADP</keyword>
<evidence type="ECO:0000256" key="5">
    <source>
        <dbReference type="ARBA" id="ARBA00022723"/>
    </source>
</evidence>
<reference evidence="13 14" key="1">
    <citation type="journal article" date="2015" name="Fungal Genet. Biol.">
        <title>Evolution of novel wood decay mechanisms in Agaricales revealed by the genome sequences of Fistulina hepatica and Cylindrobasidium torrendii.</title>
        <authorList>
            <person name="Floudas D."/>
            <person name="Held B.W."/>
            <person name="Riley R."/>
            <person name="Nagy L.G."/>
            <person name="Koehler G."/>
            <person name="Ransdell A.S."/>
            <person name="Younus H."/>
            <person name="Chow J."/>
            <person name="Chiniquy J."/>
            <person name="Lipzen A."/>
            <person name="Tritt A."/>
            <person name="Sun H."/>
            <person name="Haridas S."/>
            <person name="LaButti K."/>
            <person name="Ohm R.A."/>
            <person name="Kues U."/>
            <person name="Blanchette R.A."/>
            <person name="Grigoriev I.V."/>
            <person name="Minto R.E."/>
            <person name="Hibbett D.S."/>
        </authorList>
    </citation>
    <scope>NUCLEOTIDE SEQUENCE [LARGE SCALE GENOMIC DNA]</scope>
    <source>
        <strain evidence="13 14">FP15055 ss-10</strain>
    </source>
</reference>
<dbReference type="GO" id="GO:0006066">
    <property type="term" value="P:alcohol metabolic process"/>
    <property type="evidence" value="ECO:0007669"/>
    <property type="project" value="UniProtKB-ARBA"/>
</dbReference>
<dbReference type="Gene3D" id="3.40.50.720">
    <property type="entry name" value="NAD(P)-binding Rossmann-like Domain"/>
    <property type="match status" value="1"/>
</dbReference>
<gene>
    <name evidence="13" type="ORF">CYLTODRAFT_440458</name>
</gene>
<keyword evidence="6 11" id="KW-0862">Zinc</keyword>
<dbReference type="Proteomes" id="UP000054007">
    <property type="component" value="Unassembled WGS sequence"/>
</dbReference>
<dbReference type="STRING" id="1314674.A0A0D7BRF8"/>
<dbReference type="PROSITE" id="PS00065">
    <property type="entry name" value="D_2_HYDROXYACID_DH_1"/>
    <property type="match status" value="1"/>
</dbReference>
<dbReference type="PANTHER" id="PTHR42683">
    <property type="entry name" value="ALDEHYDE REDUCTASE"/>
    <property type="match status" value="1"/>
</dbReference>
<dbReference type="Pfam" id="PF00107">
    <property type="entry name" value="ADH_zinc_N"/>
    <property type="match status" value="1"/>
</dbReference>